<dbReference type="AlphaFoldDB" id="A0A4Y6Q0F4"/>
<dbReference type="Pfam" id="PF00291">
    <property type="entry name" value="PALP"/>
    <property type="match status" value="1"/>
</dbReference>
<comment type="cofactor">
    <cofactor evidence="1">
        <name>pyridoxal 5'-phosphate</name>
        <dbReference type="ChEBI" id="CHEBI:597326"/>
    </cofactor>
</comment>
<name>A0A4Y6Q0F4_PERCE</name>
<dbReference type="InterPro" id="IPR050214">
    <property type="entry name" value="Cys_Synth/Cystath_Beta-Synth"/>
</dbReference>
<organism evidence="5 6">
    <name type="scientific">Persicimonas caeni</name>
    <dbReference type="NCBI Taxonomy" id="2292766"/>
    <lineage>
        <taxon>Bacteria</taxon>
        <taxon>Deltaproteobacteria</taxon>
        <taxon>Bradymonadales</taxon>
        <taxon>Bradymonadaceae</taxon>
        <taxon>Persicimonas</taxon>
    </lineage>
</organism>
<protein>
    <submittedName>
        <fullName evidence="5">Pyridoxal-phosphate dependent enzyme</fullName>
    </submittedName>
</protein>
<keyword evidence="6" id="KW-1185">Reference proteome</keyword>
<reference evidence="5 6" key="1">
    <citation type="submission" date="2019-06" db="EMBL/GenBank/DDBJ databases">
        <title>Persicimonas caeni gen. nov., sp. nov., a predatory bacterium isolated from solar saltern.</title>
        <authorList>
            <person name="Wang S."/>
        </authorList>
    </citation>
    <scope>NUCLEOTIDE SEQUENCE [LARGE SCALE GENOMIC DNA]</scope>
    <source>
        <strain evidence="5 6">YN101</strain>
    </source>
</reference>
<dbReference type="InterPro" id="IPR036052">
    <property type="entry name" value="TrpB-like_PALP_sf"/>
</dbReference>
<accession>A0A4Y6Q0F4</accession>
<evidence type="ECO:0000259" key="4">
    <source>
        <dbReference type="Pfam" id="PF00291"/>
    </source>
</evidence>
<dbReference type="InterPro" id="IPR001926">
    <property type="entry name" value="TrpB-like_PALP"/>
</dbReference>
<feature type="domain" description="Tryptophan synthase beta chain-like PALP" evidence="4">
    <location>
        <begin position="33"/>
        <end position="227"/>
    </location>
</feature>
<evidence type="ECO:0000256" key="3">
    <source>
        <dbReference type="SAM" id="MobiDB-lite"/>
    </source>
</evidence>
<gene>
    <name evidence="5" type="ORF">FIV42_25650</name>
</gene>
<evidence type="ECO:0000313" key="5">
    <source>
        <dbReference type="EMBL" id="QDG54002.1"/>
    </source>
</evidence>
<sequence length="322" mass="35210">MKAVTEKLEATVNSTDSGAERAGTDLRAVRRIDELVGQTPLVKLNRVVDDDGPDVYVKMENVNPSGSIRDRYVSEIVTRAVDAGYIVAGDELAIAGVDDSSVAAALLTNLLQLRLRVFAPSHSSKRLLPLIERYGAEIVWTDEDKGLGGAIDAAATWARQAADRMYVDGYRRQAVTDSYADMADELLEALHGRILGAFITSVTTGGTFRHVAKELRETHPALQVGGAVLTDNDFSDLTGHAYNRLRKVSLSEAWEMRDRIAREEGLLLGPKGAAAVLLAIEMRKDVPEQEAIVALNPDSGQRYLGWEQKQLFEVTFHPDSAH</sequence>
<evidence type="ECO:0000256" key="2">
    <source>
        <dbReference type="ARBA" id="ARBA00022898"/>
    </source>
</evidence>
<dbReference type="SUPFAM" id="SSF53686">
    <property type="entry name" value="Tryptophan synthase beta subunit-like PLP-dependent enzymes"/>
    <property type="match status" value="1"/>
</dbReference>
<keyword evidence="2" id="KW-0663">Pyridoxal phosphate</keyword>
<dbReference type="GO" id="GO:1901605">
    <property type="term" value="P:alpha-amino acid metabolic process"/>
    <property type="evidence" value="ECO:0007669"/>
    <property type="project" value="UniProtKB-ARBA"/>
</dbReference>
<evidence type="ECO:0000313" key="6">
    <source>
        <dbReference type="Proteomes" id="UP000315995"/>
    </source>
</evidence>
<evidence type="ECO:0000256" key="1">
    <source>
        <dbReference type="ARBA" id="ARBA00001933"/>
    </source>
</evidence>
<dbReference type="Gene3D" id="3.40.50.1100">
    <property type="match status" value="2"/>
</dbReference>
<dbReference type="OrthoDB" id="9805733at2"/>
<dbReference type="EMBL" id="CP041186">
    <property type="protein sequence ID" value="QDG54002.1"/>
    <property type="molecule type" value="Genomic_DNA"/>
</dbReference>
<feature type="region of interest" description="Disordered" evidence="3">
    <location>
        <begin position="1"/>
        <end position="20"/>
    </location>
</feature>
<accession>A0A5B8YF83</accession>
<proteinExistence type="predicted"/>
<dbReference type="PANTHER" id="PTHR10314">
    <property type="entry name" value="CYSTATHIONINE BETA-SYNTHASE"/>
    <property type="match status" value="1"/>
</dbReference>
<dbReference type="Proteomes" id="UP000315995">
    <property type="component" value="Chromosome"/>
</dbReference>